<evidence type="ECO:0000256" key="1">
    <source>
        <dbReference type="SAM" id="Coils"/>
    </source>
</evidence>
<comment type="caution">
    <text evidence="4">The sequence shown here is derived from an EMBL/GenBank/DDBJ whole genome shotgun (WGS) entry which is preliminary data.</text>
</comment>
<dbReference type="Gene3D" id="3.40.50.300">
    <property type="entry name" value="P-loop containing nucleotide triphosphate hydrolases"/>
    <property type="match status" value="2"/>
</dbReference>
<keyword evidence="1" id="KW-0175">Coiled coil</keyword>
<evidence type="ECO:0000313" key="4">
    <source>
        <dbReference type="EMBL" id="PTD95758.1"/>
    </source>
</evidence>
<reference evidence="4 5" key="1">
    <citation type="submission" date="2018-03" db="EMBL/GenBank/DDBJ databases">
        <authorList>
            <person name="Keele B.F."/>
        </authorList>
    </citation>
    <scope>NUCLEOTIDE SEQUENCE [LARGE SCALE GENOMIC DNA]</scope>
    <source>
        <strain evidence="4 5">D20</strain>
    </source>
</reference>
<sequence>MKLTRLRIEQLRQFRAPFEIRDFAPGLNLFSGPNEAGKSTLVAAIRAAFFERHRSGAVDDLRPWGDSAAAPTVELDFELGGQPCRLVKSFLARKRCELRIGTQGLDGAEAEDRLAELLGFQHAGKGASKAEHWGIPGLLWIQQGAAQELREAVGHATDHLRSALEASLGEVAASGGDDLLASVQAQRSELLTEAGGRPRGPYKDALEREAALAATLGGLDAAIAHYRQRVDALASLRRAHAADELEQPWVDCRRRQHEAAERLQAIQAQQDSLAAEGQRAEAAERRAALLRSQLEAWAREDQALAARAAAQAEALAARDAAAAPLAHWQARQEGAARELDAARAALRQARQQHARAQLARDAAAAAARAQACARQLAEAAGAREALLAVQRAAAASAIPAAELKTLRTLERQLAEVHIQRDAAATRLAWVLQADCALRLGEATLSGSGEIRLTAPASLELPGLGRLEIAPGGGSDLATLDARGDELADRRRTLLARLGLPDLAAAEARELEHSRLQQQLAAAQATLQALAPQGVDALGAEHAALQARADELARALADAGGEGAGDGGDKVSAAGPAPTAGDTPPLSVDQAEAAEQAAAHTLAAIQGERHRAQLAAADAASRLDAATRELAAARALCADPVRAARIAQSSAELTDALAERKALGARIEALQQHIAAARPDILQQDVERFRATAEELETQHRVRRDQLMRLEVELQTEGAQGLEERRAECARDHAQAARRAGELRRRAAALDLLLGLLQDKRRALTRRLQAPLQKHLNRYLQLLFPQASLEIDENLTPGPLTRGVESGDFEQLSFGAREQMGVISRLAYADLLAEAGRPTLIILDDALVHSDAERLAQMKRVLFDAATRHQILLFTCHPANWRDLGVAARSIDDLRAGAAQ</sequence>
<feature type="coiled-coil region" evidence="1">
    <location>
        <begin position="615"/>
        <end position="712"/>
    </location>
</feature>
<dbReference type="PANTHER" id="PTHR41259:SF1">
    <property type="entry name" value="DOUBLE-STRAND BREAK REPAIR RAD50 ATPASE, PUTATIVE-RELATED"/>
    <property type="match status" value="1"/>
</dbReference>
<feature type="region of interest" description="Disordered" evidence="2">
    <location>
        <begin position="558"/>
        <end position="585"/>
    </location>
</feature>
<dbReference type="GO" id="GO:0016887">
    <property type="term" value="F:ATP hydrolysis activity"/>
    <property type="evidence" value="ECO:0007669"/>
    <property type="project" value="InterPro"/>
</dbReference>
<feature type="coiled-coil region" evidence="1">
    <location>
        <begin position="266"/>
        <end position="300"/>
    </location>
</feature>
<dbReference type="SUPFAM" id="SSF52540">
    <property type="entry name" value="P-loop containing nucleoside triphosphate hydrolases"/>
    <property type="match status" value="1"/>
</dbReference>
<dbReference type="InterPro" id="IPR027417">
    <property type="entry name" value="P-loop_NTPase"/>
</dbReference>
<dbReference type="RefSeq" id="WP_107494000.1">
    <property type="nucleotide sequence ID" value="NZ_PZKC01000010.1"/>
</dbReference>
<dbReference type="Proteomes" id="UP000241193">
    <property type="component" value="Unassembled WGS sequence"/>
</dbReference>
<dbReference type="Pfam" id="PF13476">
    <property type="entry name" value="AAA_23"/>
    <property type="match status" value="1"/>
</dbReference>
<keyword evidence="5" id="KW-1185">Reference proteome</keyword>
<evidence type="ECO:0000259" key="3">
    <source>
        <dbReference type="Pfam" id="PF13476"/>
    </source>
</evidence>
<accession>A0A2T4IDD4</accession>
<name>A0A2T4IDD4_9RHOO</name>
<evidence type="ECO:0000313" key="5">
    <source>
        <dbReference type="Proteomes" id="UP000241193"/>
    </source>
</evidence>
<dbReference type="EMBL" id="PZKC01000010">
    <property type="protein sequence ID" value="PTD95758.1"/>
    <property type="molecule type" value="Genomic_DNA"/>
</dbReference>
<gene>
    <name evidence="4" type="ORF">C8261_12195</name>
</gene>
<feature type="coiled-coil region" evidence="1">
    <location>
        <begin position="332"/>
        <end position="359"/>
    </location>
</feature>
<feature type="domain" description="Rad50/SbcC-type AAA" evidence="3">
    <location>
        <begin position="5"/>
        <end position="54"/>
    </location>
</feature>
<dbReference type="OrthoDB" id="9764467at2"/>
<dbReference type="GO" id="GO:0006302">
    <property type="term" value="P:double-strand break repair"/>
    <property type="evidence" value="ECO:0007669"/>
    <property type="project" value="InterPro"/>
</dbReference>
<reference evidence="4 5" key="2">
    <citation type="submission" date="2018-04" db="EMBL/GenBank/DDBJ databases">
        <title>Thauera lacus sp. nov., isolated from an saline lake in Inner Mongolia, China.</title>
        <authorList>
            <person name="Liang Q.-Y."/>
        </authorList>
    </citation>
    <scope>NUCLEOTIDE SEQUENCE [LARGE SCALE GENOMIC DNA]</scope>
    <source>
        <strain evidence="4 5">D20</strain>
    </source>
</reference>
<proteinExistence type="predicted"/>
<dbReference type="InterPro" id="IPR038729">
    <property type="entry name" value="Rad50/SbcC_AAA"/>
</dbReference>
<dbReference type="AlphaFoldDB" id="A0A2T4IDD4"/>
<evidence type="ECO:0000256" key="2">
    <source>
        <dbReference type="SAM" id="MobiDB-lite"/>
    </source>
</evidence>
<protein>
    <submittedName>
        <fullName evidence="4">GTP-binding protein</fullName>
    </submittedName>
</protein>
<feature type="coiled-coil region" evidence="1">
    <location>
        <begin position="505"/>
        <end position="554"/>
    </location>
</feature>
<dbReference type="PANTHER" id="PTHR41259">
    <property type="entry name" value="DOUBLE-STRAND BREAK REPAIR RAD50 ATPASE, PUTATIVE-RELATED"/>
    <property type="match status" value="1"/>
</dbReference>
<feature type="compositionally biased region" description="Low complexity" evidence="2">
    <location>
        <begin position="572"/>
        <end position="585"/>
    </location>
</feature>
<organism evidence="4 5">
    <name type="scientific">Pseudothauera lacus</name>
    <dbReference type="NCBI Taxonomy" id="2136175"/>
    <lineage>
        <taxon>Bacteria</taxon>
        <taxon>Pseudomonadati</taxon>
        <taxon>Pseudomonadota</taxon>
        <taxon>Betaproteobacteria</taxon>
        <taxon>Rhodocyclales</taxon>
        <taxon>Zoogloeaceae</taxon>
        <taxon>Pseudothauera</taxon>
    </lineage>
</organism>